<keyword evidence="3" id="KW-1185">Reference proteome</keyword>
<dbReference type="STRING" id="1912961.BU204_29520"/>
<accession>A0A1Q8CC27</accession>
<dbReference type="Gene3D" id="3.40.630.30">
    <property type="match status" value="1"/>
</dbReference>
<dbReference type="PANTHER" id="PTHR43792:SF1">
    <property type="entry name" value="N-ACETYLTRANSFERASE DOMAIN-CONTAINING PROTEIN"/>
    <property type="match status" value="1"/>
</dbReference>
<evidence type="ECO:0000313" key="3">
    <source>
        <dbReference type="Proteomes" id="UP000185596"/>
    </source>
</evidence>
<dbReference type="Pfam" id="PF13302">
    <property type="entry name" value="Acetyltransf_3"/>
    <property type="match status" value="1"/>
</dbReference>
<dbReference type="GO" id="GO:0016747">
    <property type="term" value="F:acyltransferase activity, transferring groups other than amino-acyl groups"/>
    <property type="evidence" value="ECO:0007669"/>
    <property type="project" value="InterPro"/>
</dbReference>
<gene>
    <name evidence="2" type="ORF">BU204_29520</name>
</gene>
<name>A0A1Q8CC27_9PSEU</name>
<dbReference type="AlphaFoldDB" id="A0A1Q8CC27"/>
<protein>
    <submittedName>
        <fullName evidence="2">GNAT family N-acetyltransferase</fullName>
    </submittedName>
</protein>
<sequence length="177" mass="20114">MKQLITARLLVREWEVDDAAAALAIYGVEKVARWLTPAMGEVADEASMRLVLQAWVEDQPNMLPPRGRWAIERRDTGEVIGGLGIRLLPPYEEDLELSWQLRPEAWGHGYAVEAGEALVRWAFTQEIDELFAVARPSNTRAIATAKRLGMAWVGETDKYYNLRLQVFRLRPSDLSDH</sequence>
<dbReference type="OrthoDB" id="3533156at2"/>
<dbReference type="Proteomes" id="UP000185596">
    <property type="component" value="Unassembled WGS sequence"/>
</dbReference>
<proteinExistence type="predicted"/>
<dbReference type="InterPro" id="IPR016181">
    <property type="entry name" value="Acyl_CoA_acyltransferase"/>
</dbReference>
<evidence type="ECO:0000259" key="1">
    <source>
        <dbReference type="PROSITE" id="PS51186"/>
    </source>
</evidence>
<dbReference type="RefSeq" id="WP_075129058.1">
    <property type="nucleotide sequence ID" value="NZ_MSIE01000063.1"/>
</dbReference>
<reference evidence="2 3" key="1">
    <citation type="submission" date="2016-12" db="EMBL/GenBank/DDBJ databases">
        <title>The draft genome sequence of Actinophytocola sp. 11-183.</title>
        <authorList>
            <person name="Wang W."/>
            <person name="Yuan L."/>
        </authorList>
    </citation>
    <scope>NUCLEOTIDE SEQUENCE [LARGE SCALE GENOMIC DNA]</scope>
    <source>
        <strain evidence="2 3">11-183</strain>
    </source>
</reference>
<dbReference type="EMBL" id="MSIE01000063">
    <property type="protein sequence ID" value="OLF11915.1"/>
    <property type="molecule type" value="Genomic_DNA"/>
</dbReference>
<dbReference type="PROSITE" id="PS51186">
    <property type="entry name" value="GNAT"/>
    <property type="match status" value="1"/>
</dbReference>
<dbReference type="SUPFAM" id="SSF55729">
    <property type="entry name" value="Acyl-CoA N-acyltransferases (Nat)"/>
    <property type="match status" value="1"/>
</dbReference>
<comment type="caution">
    <text evidence="2">The sequence shown here is derived from an EMBL/GenBank/DDBJ whole genome shotgun (WGS) entry which is preliminary data.</text>
</comment>
<dbReference type="InterPro" id="IPR051531">
    <property type="entry name" value="N-acetyltransferase"/>
</dbReference>
<evidence type="ECO:0000313" key="2">
    <source>
        <dbReference type="EMBL" id="OLF11915.1"/>
    </source>
</evidence>
<dbReference type="PANTHER" id="PTHR43792">
    <property type="entry name" value="GNAT FAMILY, PUTATIVE (AFU_ORTHOLOGUE AFUA_3G00765)-RELATED-RELATED"/>
    <property type="match status" value="1"/>
</dbReference>
<organism evidence="2 3">
    <name type="scientific">Actinophytocola xanthii</name>
    <dbReference type="NCBI Taxonomy" id="1912961"/>
    <lineage>
        <taxon>Bacteria</taxon>
        <taxon>Bacillati</taxon>
        <taxon>Actinomycetota</taxon>
        <taxon>Actinomycetes</taxon>
        <taxon>Pseudonocardiales</taxon>
        <taxon>Pseudonocardiaceae</taxon>
    </lineage>
</organism>
<keyword evidence="2" id="KW-0808">Transferase</keyword>
<dbReference type="InterPro" id="IPR000182">
    <property type="entry name" value="GNAT_dom"/>
</dbReference>
<feature type="domain" description="N-acetyltransferase" evidence="1">
    <location>
        <begin position="9"/>
        <end position="169"/>
    </location>
</feature>